<evidence type="ECO:0000256" key="2">
    <source>
        <dbReference type="ARBA" id="ARBA00022598"/>
    </source>
</evidence>
<dbReference type="Pfam" id="PF03099">
    <property type="entry name" value="BPL_LplA_LipB"/>
    <property type="match status" value="1"/>
</dbReference>
<evidence type="ECO:0000313" key="5">
    <source>
        <dbReference type="Proteomes" id="UP000078559"/>
    </source>
</evidence>
<dbReference type="InterPro" id="IPR029062">
    <property type="entry name" value="Class_I_gatase-like"/>
</dbReference>
<keyword evidence="5" id="KW-1185">Reference proteome</keyword>
<dbReference type="Pfam" id="PF09825">
    <property type="entry name" value="BPL_N"/>
    <property type="match status" value="1"/>
</dbReference>
<dbReference type="PANTHER" id="PTHR12835">
    <property type="entry name" value="BIOTIN PROTEIN LIGASE"/>
    <property type="match status" value="1"/>
</dbReference>
<sequence length="701" mass="77399">MARQKLNVLVYTGPGTTVASVRQCIYTLRRLLSPNYAVIPLTETALLKEPWSPTAALLVIPGGADLHYCRLLNGPGNRIISDFVRRGGAYLGFCAGGYFGCARCEFEVGNPDKAMEVIGSRELAFFPGTCRGGAFRGFKYASESGARAVRVSVHEGTFEGSRELPETFRSYYNGGGVFVDAGTMKDKGIEVLASFDEELDVDGGDGKAAVVYCKVGQGRVVLTGPHPEFAAVNLDPQPHIDGYDELIKALAEDDENRTNFLTACLGKLGLEVHHENSSVPSLSKLHLSALDPQEAGGLLASFDDIITKDEQGEEFIQGENDTFRLEHSDSRWQVDDLREALKAAHVENNDNKKAREDPAKAAAVDGLIDYNKIVKTIVPHESTWPDPKETPYFNHHDFYSSLQEFRRRESEAYEWGDTLIYGEVVTSTNTLLEKNPKLLAKLPTGFTIAATTQTAGRGRGRNVWIAPPGSMIFSTVINHAAHIAATRPVVFVQYIMAIAIVEATRSYDGSPKGAYSDIPVRLKWPNDVYAQDPANPWGGENGKKPNYVKVGGILTNCAYSNGNYQLVVGVGINTTNARPTTSLNEVLSAFSQRHNLAPFRIERFLARLLTRFESLYREFVRHGFTRSMEERYYDLWLHSGQEVTLEAEGGVRAKVVGITTDWGLLRAQELGPDGRLTGRVWALQSDENSFDFWKGLVKRKV</sequence>
<dbReference type="EMBL" id="CM003102">
    <property type="protein sequence ID" value="KUI69415.1"/>
    <property type="molecule type" value="Genomic_DNA"/>
</dbReference>
<comment type="similarity">
    <text evidence="1">Belongs to the biotin--protein ligase family.</text>
</comment>
<feature type="domain" description="BPL/LPL catalytic" evidence="3">
    <location>
        <begin position="404"/>
        <end position="620"/>
    </location>
</feature>
<dbReference type="CDD" id="cd03144">
    <property type="entry name" value="GATase1_ScBLP_like"/>
    <property type="match status" value="1"/>
</dbReference>
<dbReference type="SUPFAM" id="SSF52317">
    <property type="entry name" value="Class I glutamine amidotransferase-like"/>
    <property type="match status" value="1"/>
</dbReference>
<organism evidence="4 5">
    <name type="scientific">Cytospora mali</name>
    <name type="common">Apple Valsa canker fungus</name>
    <name type="synonym">Valsa mali</name>
    <dbReference type="NCBI Taxonomy" id="578113"/>
    <lineage>
        <taxon>Eukaryota</taxon>
        <taxon>Fungi</taxon>
        <taxon>Dikarya</taxon>
        <taxon>Ascomycota</taxon>
        <taxon>Pezizomycotina</taxon>
        <taxon>Sordariomycetes</taxon>
        <taxon>Sordariomycetidae</taxon>
        <taxon>Diaporthales</taxon>
        <taxon>Cytosporaceae</taxon>
        <taxon>Cytospora</taxon>
    </lineage>
</organism>
<gene>
    <name evidence="4" type="ORF">VM1G_05413</name>
</gene>
<dbReference type="Gene3D" id="3.30.930.10">
    <property type="entry name" value="Bira Bifunctional Protein, Domain 2"/>
    <property type="match status" value="1"/>
</dbReference>
<keyword evidence="2 4" id="KW-0436">Ligase</keyword>
<dbReference type="AlphaFoldDB" id="A0A194W050"/>
<dbReference type="Gene3D" id="3.40.50.880">
    <property type="match status" value="1"/>
</dbReference>
<dbReference type="GO" id="GO:0004077">
    <property type="term" value="F:biotin--[biotin carboxyl-carrier protein] ligase activity"/>
    <property type="evidence" value="ECO:0007669"/>
    <property type="project" value="InterPro"/>
</dbReference>
<accession>A0A194W050</accession>
<dbReference type="PROSITE" id="PS51733">
    <property type="entry name" value="BPL_LPL_CATALYTIC"/>
    <property type="match status" value="1"/>
</dbReference>
<evidence type="ECO:0000259" key="3">
    <source>
        <dbReference type="PROSITE" id="PS51733"/>
    </source>
</evidence>
<evidence type="ECO:0000313" key="4">
    <source>
        <dbReference type="EMBL" id="KUI69415.1"/>
    </source>
</evidence>
<reference evidence="4" key="1">
    <citation type="submission" date="2014-12" db="EMBL/GenBank/DDBJ databases">
        <title>Genome Sequence of Valsa Canker Pathogens Uncovers a Specific Adaption of Colonization on Woody Bark.</title>
        <authorList>
            <person name="Yin Z."/>
            <person name="Liu H."/>
            <person name="Gao X."/>
            <person name="Li Z."/>
            <person name="Song N."/>
            <person name="Ke X."/>
            <person name="Dai Q."/>
            <person name="Wu Y."/>
            <person name="Sun Y."/>
            <person name="Xu J.-R."/>
            <person name="Kang Z.K."/>
            <person name="Wang L."/>
            <person name="Huang L."/>
        </authorList>
    </citation>
    <scope>NUCLEOTIDE SEQUENCE [LARGE SCALE GENOMIC DNA]</scope>
    <source>
        <strain evidence="4">03-8</strain>
    </source>
</reference>
<dbReference type="InterPro" id="IPR019197">
    <property type="entry name" value="Biotin-prot_ligase_N"/>
</dbReference>
<dbReference type="GO" id="GO:0005737">
    <property type="term" value="C:cytoplasm"/>
    <property type="evidence" value="ECO:0007669"/>
    <property type="project" value="TreeGrafter"/>
</dbReference>
<dbReference type="InterPro" id="IPR004143">
    <property type="entry name" value="BPL_LPL_catalytic"/>
</dbReference>
<dbReference type="SUPFAM" id="SSF55681">
    <property type="entry name" value="Class II aaRS and biotin synthetases"/>
    <property type="match status" value="1"/>
</dbReference>
<dbReference type="InterPro" id="IPR004408">
    <property type="entry name" value="Biotin_CoA_COase_ligase"/>
</dbReference>
<proteinExistence type="inferred from homology"/>
<dbReference type="NCBIfam" id="TIGR00121">
    <property type="entry name" value="birA_ligase"/>
    <property type="match status" value="1"/>
</dbReference>
<dbReference type="Proteomes" id="UP000078559">
    <property type="component" value="Chromosome 5"/>
</dbReference>
<name>A0A194W050_CYTMA</name>
<dbReference type="OrthoDB" id="10250105at2759"/>
<evidence type="ECO:0000256" key="1">
    <source>
        <dbReference type="ARBA" id="ARBA00009934"/>
    </source>
</evidence>
<dbReference type="CDD" id="cd16442">
    <property type="entry name" value="BPL"/>
    <property type="match status" value="1"/>
</dbReference>
<dbReference type="SMR" id="A0A194W050"/>
<dbReference type="PANTHER" id="PTHR12835:SF5">
    <property type="entry name" value="BIOTIN--PROTEIN LIGASE"/>
    <property type="match status" value="1"/>
</dbReference>
<protein>
    <submittedName>
        <fullName evidence="4">Biotin--protein ligase</fullName>
    </submittedName>
</protein>
<dbReference type="InterPro" id="IPR045864">
    <property type="entry name" value="aa-tRNA-synth_II/BPL/LPL"/>
</dbReference>